<feature type="binding site" evidence="5">
    <location>
        <position position="328"/>
    </location>
    <ligand>
        <name>S-adenosyl-L-methionine</name>
        <dbReference type="ChEBI" id="CHEBI:59789"/>
    </ligand>
</feature>
<dbReference type="InterPro" id="IPR006027">
    <property type="entry name" value="NusB_RsmB_TIM44"/>
</dbReference>
<dbReference type="SUPFAM" id="SSF48013">
    <property type="entry name" value="NusB-like"/>
    <property type="match status" value="1"/>
</dbReference>
<dbReference type="EC" id="2.1.1.176" evidence="7"/>
<feature type="non-terminal residue" evidence="7">
    <location>
        <position position="346"/>
    </location>
</feature>
<comment type="similarity">
    <text evidence="5">Belongs to the class I-like SAM-binding methyltransferase superfamily. RsmB/NOP family.</text>
</comment>
<name>A0A9D1YA51_9FIRM</name>
<dbReference type="SUPFAM" id="SSF53335">
    <property type="entry name" value="S-adenosyl-L-methionine-dependent methyltransferases"/>
    <property type="match status" value="1"/>
</dbReference>
<dbReference type="InterPro" id="IPR023267">
    <property type="entry name" value="RCMT"/>
</dbReference>
<feature type="binding site" evidence="5">
    <location>
        <begin position="259"/>
        <end position="265"/>
    </location>
    <ligand>
        <name>S-adenosyl-L-methionine</name>
        <dbReference type="ChEBI" id="CHEBI:59789"/>
    </ligand>
</feature>
<dbReference type="AlphaFoldDB" id="A0A9D1YA51"/>
<protein>
    <submittedName>
        <fullName evidence="7">16S rRNA (Cytosine(967)-C(5))-methyltransferase RsmB</fullName>
        <ecNumber evidence="7">2.1.1.176</ecNumber>
    </submittedName>
</protein>
<evidence type="ECO:0000259" key="6">
    <source>
        <dbReference type="PROSITE" id="PS51686"/>
    </source>
</evidence>
<organism evidence="7 8">
    <name type="scientific">Candidatus Flavonifractor merdigallinarum</name>
    <dbReference type="NCBI Taxonomy" id="2838589"/>
    <lineage>
        <taxon>Bacteria</taxon>
        <taxon>Bacillati</taxon>
        <taxon>Bacillota</taxon>
        <taxon>Clostridia</taxon>
        <taxon>Eubacteriales</taxon>
        <taxon>Oscillospiraceae</taxon>
        <taxon>Flavonifractor</taxon>
    </lineage>
</organism>
<proteinExistence type="inferred from homology"/>
<evidence type="ECO:0000256" key="1">
    <source>
        <dbReference type="ARBA" id="ARBA00022603"/>
    </source>
</evidence>
<evidence type="ECO:0000256" key="3">
    <source>
        <dbReference type="ARBA" id="ARBA00022691"/>
    </source>
</evidence>
<dbReference type="NCBIfam" id="NF011494">
    <property type="entry name" value="PRK14902.1"/>
    <property type="match status" value="1"/>
</dbReference>
<sequence length="346" mass="37759">MNRTQQTARSVALDALLACEGQGAWSDGYLKKSIRSAALDSRDAGLCTRLCFGVLQNRMLLDALLDRFAKPPVAQMEPAVRGCLRLGLYQILFLDRVPDSAAVNESVSLARQRCRNPRAAGLVNAILRNILRGREQLTLPEDLPTRYSHPEWLVEAFSQALHGEGVEELLKADNQDPPTAAQVNTLRITPQALMERLNQEGVEATPHPWLEGCLLLSNTGNLEALPAFQEGLFYIQDPAARLAVLASGATVGERVLDACAAPGGKSFAAAIQMEGEGSITSCDIHPHKINLMEAGAKRLKLSNIQAMVQDGKKCKAKWLDSFDRVITDVPCSGLGIIRKKPDIRYK</sequence>
<dbReference type="Pfam" id="PF22458">
    <property type="entry name" value="RsmF-B_ferredox"/>
    <property type="match status" value="1"/>
</dbReference>
<dbReference type="PANTHER" id="PTHR22807">
    <property type="entry name" value="NOP2 YEAST -RELATED NOL1/NOP2/FMU SUN DOMAIN-CONTAINING"/>
    <property type="match status" value="1"/>
</dbReference>
<dbReference type="Gene3D" id="3.40.50.150">
    <property type="entry name" value="Vaccinia Virus protein VP39"/>
    <property type="match status" value="1"/>
</dbReference>
<dbReference type="PROSITE" id="PS51686">
    <property type="entry name" value="SAM_MT_RSMB_NOP"/>
    <property type="match status" value="1"/>
</dbReference>
<evidence type="ECO:0000313" key="8">
    <source>
        <dbReference type="Proteomes" id="UP000823868"/>
    </source>
</evidence>
<reference evidence="7" key="2">
    <citation type="submission" date="2021-04" db="EMBL/GenBank/DDBJ databases">
        <authorList>
            <person name="Gilroy R."/>
        </authorList>
    </citation>
    <scope>NUCLEOTIDE SEQUENCE</scope>
    <source>
        <strain evidence="7">ChiBcec16_6824</strain>
    </source>
</reference>
<accession>A0A9D1YA51</accession>
<dbReference type="GO" id="GO:0008173">
    <property type="term" value="F:RNA methyltransferase activity"/>
    <property type="evidence" value="ECO:0007669"/>
    <property type="project" value="InterPro"/>
</dbReference>
<dbReference type="InterPro" id="IPR001678">
    <property type="entry name" value="MeTrfase_RsmB-F_NOP2_dom"/>
</dbReference>
<dbReference type="Proteomes" id="UP000823868">
    <property type="component" value="Unassembled WGS sequence"/>
</dbReference>
<evidence type="ECO:0000313" key="7">
    <source>
        <dbReference type="EMBL" id="HIY21867.1"/>
    </source>
</evidence>
<dbReference type="GO" id="GO:0001510">
    <property type="term" value="P:RNA methylation"/>
    <property type="evidence" value="ECO:0007669"/>
    <property type="project" value="InterPro"/>
</dbReference>
<comment type="caution">
    <text evidence="7">The sequence shown here is derived from an EMBL/GenBank/DDBJ whole genome shotgun (WGS) entry which is preliminary data.</text>
</comment>
<dbReference type="InterPro" id="IPR049560">
    <property type="entry name" value="MeTrfase_RsmB-F_NOP2_cat"/>
</dbReference>
<comment type="caution">
    <text evidence="5">Lacks conserved residue(s) required for the propagation of feature annotation.</text>
</comment>
<dbReference type="CDD" id="cd02440">
    <property type="entry name" value="AdoMet_MTases"/>
    <property type="match status" value="1"/>
</dbReference>
<keyword evidence="1 5" id="KW-0489">Methyltransferase</keyword>
<keyword evidence="3 5" id="KW-0949">S-adenosyl-L-methionine</keyword>
<dbReference type="InterPro" id="IPR029063">
    <property type="entry name" value="SAM-dependent_MTases_sf"/>
</dbReference>
<dbReference type="PANTHER" id="PTHR22807:SF53">
    <property type="entry name" value="RIBOSOMAL RNA SMALL SUBUNIT METHYLTRANSFERASE B-RELATED"/>
    <property type="match status" value="1"/>
</dbReference>
<keyword evidence="2 5" id="KW-0808">Transferase</keyword>
<dbReference type="InterPro" id="IPR035926">
    <property type="entry name" value="NusB-like_sf"/>
</dbReference>
<dbReference type="Gene3D" id="1.10.940.10">
    <property type="entry name" value="NusB-like"/>
    <property type="match status" value="1"/>
</dbReference>
<reference evidence="7" key="1">
    <citation type="journal article" date="2021" name="PeerJ">
        <title>Extensive microbial diversity within the chicken gut microbiome revealed by metagenomics and culture.</title>
        <authorList>
            <person name="Gilroy R."/>
            <person name="Ravi A."/>
            <person name="Getino M."/>
            <person name="Pursley I."/>
            <person name="Horton D.L."/>
            <person name="Alikhan N.F."/>
            <person name="Baker D."/>
            <person name="Gharbi K."/>
            <person name="Hall N."/>
            <person name="Watson M."/>
            <person name="Adriaenssens E.M."/>
            <person name="Foster-Nyarko E."/>
            <person name="Jarju S."/>
            <person name="Secka A."/>
            <person name="Antonio M."/>
            <person name="Oren A."/>
            <person name="Chaudhuri R.R."/>
            <person name="La Ragione R."/>
            <person name="Hildebrand F."/>
            <person name="Pallen M.J."/>
        </authorList>
    </citation>
    <scope>NUCLEOTIDE SEQUENCE</scope>
    <source>
        <strain evidence="7">ChiBcec16_6824</strain>
    </source>
</reference>
<feature type="binding site" evidence="5">
    <location>
        <position position="283"/>
    </location>
    <ligand>
        <name>S-adenosyl-L-methionine</name>
        <dbReference type="ChEBI" id="CHEBI:59789"/>
    </ligand>
</feature>
<gene>
    <name evidence="7" type="primary">rsmB</name>
    <name evidence="7" type="ORF">H9841_08210</name>
</gene>
<dbReference type="EMBL" id="DXDX01000146">
    <property type="protein sequence ID" value="HIY21867.1"/>
    <property type="molecule type" value="Genomic_DNA"/>
</dbReference>
<feature type="binding site" evidence="5">
    <location>
        <position position="310"/>
    </location>
    <ligand>
        <name>S-adenosyl-L-methionine</name>
        <dbReference type="ChEBI" id="CHEBI:59789"/>
    </ligand>
</feature>
<keyword evidence="4 5" id="KW-0694">RNA-binding</keyword>
<dbReference type="Pfam" id="PF01029">
    <property type="entry name" value="NusB"/>
    <property type="match status" value="1"/>
</dbReference>
<feature type="domain" description="SAM-dependent MTase RsmB/NOP-type" evidence="6">
    <location>
        <begin position="169"/>
        <end position="346"/>
    </location>
</feature>
<dbReference type="InterPro" id="IPR054728">
    <property type="entry name" value="RsmB-like_ferredoxin"/>
</dbReference>
<dbReference type="Pfam" id="PF01189">
    <property type="entry name" value="Methyltr_RsmB-F"/>
    <property type="match status" value="1"/>
</dbReference>
<dbReference type="PRINTS" id="PR02008">
    <property type="entry name" value="RCMTFAMILY"/>
</dbReference>
<evidence type="ECO:0000256" key="5">
    <source>
        <dbReference type="PROSITE-ProRule" id="PRU01023"/>
    </source>
</evidence>
<evidence type="ECO:0000256" key="2">
    <source>
        <dbReference type="ARBA" id="ARBA00022679"/>
    </source>
</evidence>
<dbReference type="GO" id="GO:0006355">
    <property type="term" value="P:regulation of DNA-templated transcription"/>
    <property type="evidence" value="ECO:0007669"/>
    <property type="project" value="InterPro"/>
</dbReference>
<evidence type="ECO:0000256" key="4">
    <source>
        <dbReference type="ARBA" id="ARBA00022884"/>
    </source>
</evidence>
<dbReference type="GO" id="GO:0003723">
    <property type="term" value="F:RNA binding"/>
    <property type="evidence" value="ECO:0007669"/>
    <property type="project" value="UniProtKB-UniRule"/>
</dbReference>